<dbReference type="RefSeq" id="WP_084714147.1">
    <property type="nucleotide sequence ID" value="NZ_JBHEZZ010000015.1"/>
</dbReference>
<feature type="region of interest" description="Disordered" evidence="2">
    <location>
        <begin position="1"/>
        <end position="25"/>
    </location>
</feature>
<feature type="domain" description="AB hydrolase-1" evidence="3">
    <location>
        <begin position="48"/>
        <end position="303"/>
    </location>
</feature>
<reference evidence="4 5" key="1">
    <citation type="submission" date="2024-09" db="EMBL/GenBank/DDBJ databases">
        <authorList>
            <person name="Lee S.D."/>
        </authorList>
    </citation>
    <scope>NUCLEOTIDE SEQUENCE [LARGE SCALE GENOMIC DNA]</scope>
    <source>
        <strain evidence="4 5">N1-5</strain>
    </source>
</reference>
<dbReference type="SUPFAM" id="SSF53474">
    <property type="entry name" value="alpha/beta-Hydrolases"/>
    <property type="match status" value="1"/>
</dbReference>
<accession>A0ABV6UT15</accession>
<organism evidence="4 5">
    <name type="scientific">Streptacidiphilus cavernicola</name>
    <dbReference type="NCBI Taxonomy" id="3342716"/>
    <lineage>
        <taxon>Bacteria</taxon>
        <taxon>Bacillati</taxon>
        <taxon>Actinomycetota</taxon>
        <taxon>Actinomycetes</taxon>
        <taxon>Kitasatosporales</taxon>
        <taxon>Streptomycetaceae</taxon>
        <taxon>Streptacidiphilus</taxon>
    </lineage>
</organism>
<gene>
    <name evidence="4" type="ORF">ACEZDJ_25165</name>
</gene>
<dbReference type="Gene3D" id="3.40.50.1820">
    <property type="entry name" value="alpha/beta hydrolase"/>
    <property type="match status" value="1"/>
</dbReference>
<feature type="compositionally biased region" description="Basic and acidic residues" evidence="2">
    <location>
        <begin position="12"/>
        <end position="25"/>
    </location>
</feature>
<evidence type="ECO:0000256" key="2">
    <source>
        <dbReference type="SAM" id="MobiDB-lite"/>
    </source>
</evidence>
<name>A0ABV6UT15_9ACTN</name>
<dbReference type="Pfam" id="PF12697">
    <property type="entry name" value="Abhydrolase_6"/>
    <property type="match status" value="1"/>
</dbReference>
<dbReference type="EMBL" id="JBHEZZ010000015">
    <property type="protein sequence ID" value="MFC1404591.1"/>
    <property type="molecule type" value="Genomic_DNA"/>
</dbReference>
<dbReference type="PRINTS" id="PR00412">
    <property type="entry name" value="EPOXHYDRLASE"/>
</dbReference>
<evidence type="ECO:0000313" key="5">
    <source>
        <dbReference type="Proteomes" id="UP001592528"/>
    </source>
</evidence>
<evidence type="ECO:0000313" key="4">
    <source>
        <dbReference type="EMBL" id="MFC1404591.1"/>
    </source>
</evidence>
<protein>
    <submittedName>
        <fullName evidence="4">Alpha/beta fold hydrolase</fullName>
    </submittedName>
</protein>
<dbReference type="InterPro" id="IPR000639">
    <property type="entry name" value="Epox_hydrolase-like"/>
</dbReference>
<comment type="caution">
    <text evidence="4">The sequence shown here is derived from an EMBL/GenBank/DDBJ whole genome shotgun (WGS) entry which is preliminary data.</text>
</comment>
<proteinExistence type="predicted"/>
<keyword evidence="5" id="KW-1185">Reference proteome</keyword>
<keyword evidence="1 4" id="KW-0378">Hydrolase</keyword>
<dbReference type="GO" id="GO:0016787">
    <property type="term" value="F:hydrolase activity"/>
    <property type="evidence" value="ECO:0007669"/>
    <property type="project" value="UniProtKB-KW"/>
</dbReference>
<dbReference type="InterPro" id="IPR000073">
    <property type="entry name" value="AB_hydrolase_1"/>
</dbReference>
<sequence length="318" mass="35762">MSSDRTPGGAHRSTDSFDPRIEGPWNHRDVSANGGRFHIAELGEGPLVLLVHGWPQFWWTWRHQLTALAEAGFRAVAVDLRGVGGSDRTPRGYDPSNMALDLTGIIRSLGAPNAALVGHDLGGFLAWTAAVMRPALVRRLAVASSAHPRRYRRALMTDRKQITAAEHLLGFQRPWVPERQLVADDAALVGEFLTDWTAPGHHPDEKALLTYRHAMQLSNTRHCSIEPYRWLMRSMGRPDGLQYSRRMRRPVRVPTLHLHGAADPVLLARTAAGSGEYVEAPYRWRLLEGIGHFPQEEDPEGFSRELVNWLRDPEPDRR</sequence>
<evidence type="ECO:0000259" key="3">
    <source>
        <dbReference type="Pfam" id="PF12697"/>
    </source>
</evidence>
<dbReference type="InterPro" id="IPR029058">
    <property type="entry name" value="AB_hydrolase_fold"/>
</dbReference>
<dbReference type="PANTHER" id="PTHR43329">
    <property type="entry name" value="EPOXIDE HYDROLASE"/>
    <property type="match status" value="1"/>
</dbReference>
<dbReference type="Proteomes" id="UP001592528">
    <property type="component" value="Unassembled WGS sequence"/>
</dbReference>
<evidence type="ECO:0000256" key="1">
    <source>
        <dbReference type="ARBA" id="ARBA00022801"/>
    </source>
</evidence>
<dbReference type="PRINTS" id="PR00111">
    <property type="entry name" value="ABHYDROLASE"/>
</dbReference>